<evidence type="ECO:0000256" key="1">
    <source>
        <dbReference type="SAM" id="Phobius"/>
    </source>
</evidence>
<evidence type="ECO:0000259" key="2">
    <source>
        <dbReference type="Pfam" id="PF11127"/>
    </source>
</evidence>
<feature type="domain" description="Inner membrane protein YgaP-like transmembrane" evidence="2">
    <location>
        <begin position="15"/>
        <end position="61"/>
    </location>
</feature>
<dbReference type="EMBL" id="UINC01092858">
    <property type="protein sequence ID" value="SVC46807.1"/>
    <property type="molecule type" value="Genomic_DNA"/>
</dbReference>
<evidence type="ECO:0000313" key="3">
    <source>
        <dbReference type="EMBL" id="SVC46807.1"/>
    </source>
</evidence>
<dbReference type="InterPro" id="IPR021309">
    <property type="entry name" value="YgaP-like_TM"/>
</dbReference>
<reference evidence="3" key="1">
    <citation type="submission" date="2018-05" db="EMBL/GenBank/DDBJ databases">
        <authorList>
            <person name="Lanie J.A."/>
            <person name="Ng W.-L."/>
            <person name="Kazmierczak K.M."/>
            <person name="Andrzejewski T.M."/>
            <person name="Davidsen T.M."/>
            <person name="Wayne K.J."/>
            <person name="Tettelin H."/>
            <person name="Glass J.I."/>
            <person name="Rusch D."/>
            <person name="Podicherti R."/>
            <person name="Tsui H.-C.T."/>
            <person name="Winkler M.E."/>
        </authorList>
    </citation>
    <scope>NUCLEOTIDE SEQUENCE</scope>
</reference>
<keyword evidence="1" id="KW-0472">Membrane</keyword>
<dbReference type="Gene3D" id="6.10.140.1340">
    <property type="match status" value="1"/>
</dbReference>
<organism evidence="3">
    <name type="scientific">marine metagenome</name>
    <dbReference type="NCBI Taxonomy" id="408172"/>
    <lineage>
        <taxon>unclassified sequences</taxon>
        <taxon>metagenomes</taxon>
        <taxon>ecological metagenomes</taxon>
    </lineage>
</organism>
<name>A0A382MGC7_9ZZZZ</name>
<keyword evidence="1" id="KW-0812">Transmembrane</keyword>
<sequence>MTEKDIVKVRVHDGIVGLMYLSSVLLADQVGVSWIYVAVSVALLQIASPFTKFCPVYTVLNKVMPNTEPIQNGKSGDSAGCC</sequence>
<proteinExistence type="predicted"/>
<accession>A0A382MGC7</accession>
<protein>
    <recommendedName>
        <fullName evidence="2">Inner membrane protein YgaP-like transmembrane domain-containing protein</fullName>
    </recommendedName>
</protein>
<feature type="transmembrane region" description="Helical" evidence="1">
    <location>
        <begin position="20"/>
        <end position="44"/>
    </location>
</feature>
<gene>
    <name evidence="3" type="ORF">METZ01_LOCUS299661</name>
</gene>
<dbReference type="Pfam" id="PF11127">
    <property type="entry name" value="YgaP-like_TM"/>
    <property type="match status" value="1"/>
</dbReference>
<dbReference type="AlphaFoldDB" id="A0A382MGC7"/>
<keyword evidence="1" id="KW-1133">Transmembrane helix</keyword>